<keyword evidence="1" id="KW-0812">Transmembrane</keyword>
<keyword evidence="1" id="KW-0472">Membrane</keyword>
<feature type="transmembrane region" description="Helical" evidence="1">
    <location>
        <begin position="30"/>
        <end position="53"/>
    </location>
</feature>
<evidence type="ECO:0000313" key="2">
    <source>
        <dbReference type="EMBL" id="SDY85615.1"/>
    </source>
</evidence>
<sequence length="55" mass="5870">MANRICSQGRMTMAFKRAASPSQDKRHFQFLAGFPVLSTPVGTLSLLGAVCLLGS</sequence>
<name>A0A1H3NAW3_9BURK</name>
<protein>
    <submittedName>
        <fullName evidence="2">Uncharacterized protein</fullName>
    </submittedName>
</protein>
<dbReference type="EMBL" id="FNPE01000008">
    <property type="protein sequence ID" value="SDY85615.1"/>
    <property type="molecule type" value="Genomic_DNA"/>
</dbReference>
<organism evidence="2 3">
    <name type="scientific">Delftia lacustris</name>
    <dbReference type="NCBI Taxonomy" id="558537"/>
    <lineage>
        <taxon>Bacteria</taxon>
        <taxon>Pseudomonadati</taxon>
        <taxon>Pseudomonadota</taxon>
        <taxon>Betaproteobacteria</taxon>
        <taxon>Burkholderiales</taxon>
        <taxon>Comamonadaceae</taxon>
        <taxon>Delftia</taxon>
    </lineage>
</organism>
<keyword evidence="1" id="KW-1133">Transmembrane helix</keyword>
<gene>
    <name evidence="2" type="ORF">SAMN05421547_108238</name>
</gene>
<dbReference type="AlphaFoldDB" id="A0A1H3NAW3"/>
<evidence type="ECO:0000256" key="1">
    <source>
        <dbReference type="SAM" id="Phobius"/>
    </source>
</evidence>
<accession>A0A1H3NAW3</accession>
<evidence type="ECO:0000313" key="3">
    <source>
        <dbReference type="Proteomes" id="UP000183417"/>
    </source>
</evidence>
<proteinExistence type="predicted"/>
<reference evidence="2 3" key="1">
    <citation type="submission" date="2016-10" db="EMBL/GenBank/DDBJ databases">
        <authorList>
            <person name="de Groot N.N."/>
        </authorList>
    </citation>
    <scope>NUCLEOTIDE SEQUENCE [LARGE SCALE GENOMIC DNA]</scope>
    <source>
        <strain evidence="2 3">LMG 24775</strain>
    </source>
</reference>
<dbReference type="Proteomes" id="UP000183417">
    <property type="component" value="Unassembled WGS sequence"/>
</dbReference>